<dbReference type="EMBL" id="AP018150">
    <property type="protein sequence ID" value="BBE09285.1"/>
    <property type="molecule type" value="Genomic_DNA"/>
</dbReference>
<keyword evidence="4" id="KW-1003">Cell membrane</keyword>
<dbReference type="InterPro" id="IPR010817">
    <property type="entry name" value="HemY_N"/>
</dbReference>
<evidence type="ECO:0000313" key="11">
    <source>
        <dbReference type="Proteomes" id="UP000282597"/>
    </source>
</evidence>
<dbReference type="SUPFAM" id="SSF48452">
    <property type="entry name" value="TPR-like"/>
    <property type="match status" value="1"/>
</dbReference>
<keyword evidence="9" id="KW-0627">Porphyrin biosynthesis</keyword>
<dbReference type="GO" id="GO:0042168">
    <property type="term" value="P:heme metabolic process"/>
    <property type="evidence" value="ECO:0007669"/>
    <property type="project" value="InterPro"/>
</dbReference>
<keyword evidence="5" id="KW-0997">Cell inner membrane</keyword>
<organism evidence="10 11">
    <name type="scientific">Mycoavidus cysteinexigens</name>
    <dbReference type="NCBI Taxonomy" id="1553431"/>
    <lineage>
        <taxon>Bacteria</taxon>
        <taxon>Pseudomonadati</taxon>
        <taxon>Pseudomonadota</taxon>
        <taxon>Betaproteobacteria</taxon>
        <taxon>Burkholderiales</taxon>
        <taxon>Burkholderiaceae</taxon>
        <taxon>Mycoavidus</taxon>
    </lineage>
</organism>
<accession>A0A2Z6EW19</accession>
<dbReference type="AlphaFoldDB" id="A0A2Z6EW19"/>
<keyword evidence="11" id="KW-1185">Reference proteome</keyword>
<dbReference type="UniPathway" id="UPA00252"/>
<dbReference type="Proteomes" id="UP000282597">
    <property type="component" value="Chromosome"/>
</dbReference>
<reference evidence="10 11" key="1">
    <citation type="journal article" date="2018" name="Microbes Environ.">
        <title>Comparative Genomic Insights into Endofungal Lifestyles of Two Bacterial Endosymbionts, Mycoavidus cysteinexigens and Burkholderia rhizoxinica.</title>
        <authorList>
            <person name="Sharmin D."/>
            <person name="Guo Y."/>
            <person name="Nishizawa T."/>
            <person name="Ohshima S."/>
            <person name="Sato Y."/>
            <person name="Takashima Y."/>
            <person name="Narisawa K."/>
            <person name="Ohta H."/>
        </authorList>
    </citation>
    <scope>NUCLEOTIDE SEQUENCE [LARGE SCALE GENOMIC DNA]</scope>
    <source>
        <strain evidence="10 11">B1-EB</strain>
    </source>
</reference>
<keyword evidence="8" id="KW-0472">Membrane</keyword>
<evidence type="ECO:0000256" key="6">
    <source>
        <dbReference type="ARBA" id="ARBA00022692"/>
    </source>
</evidence>
<sequence length="403" mass="45253">MAIRGLVWLTILFAAAVLIAVMSKLGAGQVLIIQAPYRIDMSVHLFGAILTLAFIAFYLLIRLLTYLYQMPARLALYRMRARSAKAYDALYSALNHLFAGRFARAEKAARTAVSLSSENKDAAALIGARAAHQMHEYMRRDGWLAQAAGEWQEAKLMSSAEMRVDAHDAEGALAALGEMPAQGARRYYARHIALRAHQQLKHWPQVLQIIKTFNAQEASYPSAISWQRAQQVAAEHLLHECRHEAQTLLMAWHSLPVSEQHRPRTADLAAQLLVALERHKEARRIIEEALAQQWDGGLLRRYSQCAGQDPLPLIQRAEAWQQEHPDDPELLFTLGCLCQQQKLWGKAQAFLETALRLASRGDGRAMLRAEVHRALARLHEELGQQNEAGTHYRASALAFDAQL</sequence>
<evidence type="ECO:0000256" key="4">
    <source>
        <dbReference type="ARBA" id="ARBA00022475"/>
    </source>
</evidence>
<evidence type="ECO:0000256" key="5">
    <source>
        <dbReference type="ARBA" id="ARBA00022519"/>
    </source>
</evidence>
<comment type="subcellular location">
    <subcellularLocation>
        <location evidence="2">Cell inner membrane</location>
        <topology evidence="2">Multi-pass membrane protein</topology>
    </subcellularLocation>
</comment>
<dbReference type="NCBIfam" id="TIGR00540">
    <property type="entry name" value="TPR_hemY_coli"/>
    <property type="match status" value="1"/>
</dbReference>
<protein>
    <submittedName>
        <fullName evidence="10">HemY protein</fullName>
    </submittedName>
</protein>
<gene>
    <name evidence="10" type="ORF">MCB1EB_1124</name>
</gene>
<keyword evidence="6" id="KW-0812">Transmembrane</keyword>
<keyword evidence="7" id="KW-1133">Transmembrane helix</keyword>
<dbReference type="GO" id="GO:0005886">
    <property type="term" value="C:plasma membrane"/>
    <property type="evidence" value="ECO:0007669"/>
    <property type="project" value="UniProtKB-SubCell"/>
</dbReference>
<evidence type="ECO:0000256" key="3">
    <source>
        <dbReference type="ARBA" id="ARBA00004744"/>
    </source>
</evidence>
<dbReference type="Pfam" id="PF07219">
    <property type="entry name" value="HemY_N"/>
    <property type="match status" value="1"/>
</dbReference>
<proteinExistence type="predicted"/>
<dbReference type="KEGG" id="mcys:MCB1EB_1124"/>
<dbReference type="InterPro" id="IPR005254">
    <property type="entry name" value="Heme_biosyn_assoc_TPR_pro"/>
</dbReference>
<name>A0A2Z6EW19_9BURK</name>
<evidence type="ECO:0000256" key="7">
    <source>
        <dbReference type="ARBA" id="ARBA00022989"/>
    </source>
</evidence>
<dbReference type="RefSeq" id="WP_045362208.1">
    <property type="nucleotide sequence ID" value="NZ_AP018150.1"/>
</dbReference>
<comment type="function">
    <text evidence="1">Involved in a late step of protoheme IX synthesis.</text>
</comment>
<evidence type="ECO:0000256" key="9">
    <source>
        <dbReference type="ARBA" id="ARBA00023244"/>
    </source>
</evidence>
<evidence type="ECO:0000256" key="2">
    <source>
        <dbReference type="ARBA" id="ARBA00004429"/>
    </source>
</evidence>
<comment type="pathway">
    <text evidence="3">Porphyrin-containing compound metabolism; protoheme biosynthesis.</text>
</comment>
<evidence type="ECO:0000256" key="1">
    <source>
        <dbReference type="ARBA" id="ARBA00002962"/>
    </source>
</evidence>
<evidence type="ECO:0000313" key="10">
    <source>
        <dbReference type="EMBL" id="BBE09285.1"/>
    </source>
</evidence>
<dbReference type="Gene3D" id="1.25.40.10">
    <property type="entry name" value="Tetratricopeptide repeat domain"/>
    <property type="match status" value="1"/>
</dbReference>
<dbReference type="GO" id="GO:0006779">
    <property type="term" value="P:porphyrin-containing compound biosynthetic process"/>
    <property type="evidence" value="ECO:0007669"/>
    <property type="project" value="UniProtKB-KW"/>
</dbReference>
<dbReference type="InterPro" id="IPR011990">
    <property type="entry name" value="TPR-like_helical_dom_sf"/>
</dbReference>
<evidence type="ECO:0000256" key="8">
    <source>
        <dbReference type="ARBA" id="ARBA00023136"/>
    </source>
</evidence>